<dbReference type="STRING" id="1075417.SAMN05421823_108284"/>
<accession>A0A1G9NFX7</accession>
<keyword evidence="7" id="KW-1185">Reference proteome</keyword>
<dbReference type="GO" id="GO:0008234">
    <property type="term" value="F:cysteine-type peptidase activity"/>
    <property type="evidence" value="ECO:0007669"/>
    <property type="project" value="UniProtKB-KW"/>
</dbReference>
<dbReference type="Pfam" id="PF00877">
    <property type="entry name" value="NLPC_P60"/>
    <property type="match status" value="1"/>
</dbReference>
<keyword evidence="4" id="KW-0788">Thiol protease</keyword>
<dbReference type="AlphaFoldDB" id="A0A1G9NFX7"/>
<dbReference type="InterPro" id="IPR000064">
    <property type="entry name" value="NLP_P60_dom"/>
</dbReference>
<evidence type="ECO:0000256" key="2">
    <source>
        <dbReference type="ARBA" id="ARBA00022670"/>
    </source>
</evidence>
<dbReference type="InterPro" id="IPR038765">
    <property type="entry name" value="Papain-like_cys_pep_sf"/>
</dbReference>
<organism evidence="6 7">
    <name type="scientific">Catalinimonas alkaloidigena</name>
    <dbReference type="NCBI Taxonomy" id="1075417"/>
    <lineage>
        <taxon>Bacteria</taxon>
        <taxon>Pseudomonadati</taxon>
        <taxon>Bacteroidota</taxon>
        <taxon>Cytophagia</taxon>
        <taxon>Cytophagales</taxon>
        <taxon>Catalimonadaceae</taxon>
        <taxon>Catalinimonas</taxon>
    </lineage>
</organism>
<dbReference type="InterPro" id="IPR051202">
    <property type="entry name" value="Peptidase_C40"/>
</dbReference>
<protein>
    <submittedName>
        <fullName evidence="6">NlpC/P60 family protein</fullName>
    </submittedName>
</protein>
<evidence type="ECO:0000256" key="4">
    <source>
        <dbReference type="ARBA" id="ARBA00022807"/>
    </source>
</evidence>
<dbReference type="OrthoDB" id="9807055at2"/>
<feature type="domain" description="NlpC/P60" evidence="5">
    <location>
        <begin position="61"/>
        <end position="193"/>
    </location>
</feature>
<dbReference type="EMBL" id="FNFO01000008">
    <property type="protein sequence ID" value="SDL85468.1"/>
    <property type="molecule type" value="Genomic_DNA"/>
</dbReference>
<evidence type="ECO:0000313" key="6">
    <source>
        <dbReference type="EMBL" id="SDL85468.1"/>
    </source>
</evidence>
<keyword evidence="3" id="KW-0378">Hydrolase</keyword>
<name>A0A1G9NFX7_9BACT</name>
<evidence type="ECO:0000313" key="7">
    <source>
        <dbReference type="Proteomes" id="UP000198510"/>
    </source>
</evidence>
<reference evidence="6 7" key="1">
    <citation type="submission" date="2016-10" db="EMBL/GenBank/DDBJ databases">
        <authorList>
            <person name="de Groot N.N."/>
        </authorList>
    </citation>
    <scope>NUCLEOTIDE SEQUENCE [LARGE SCALE GENOMIC DNA]</scope>
    <source>
        <strain evidence="6 7">DSM 25186</strain>
    </source>
</reference>
<proteinExistence type="inferred from homology"/>
<dbReference type="GO" id="GO:0006508">
    <property type="term" value="P:proteolysis"/>
    <property type="evidence" value="ECO:0007669"/>
    <property type="project" value="UniProtKB-KW"/>
</dbReference>
<sequence length="196" mass="21717">MKKWFWPLMWLGVMVSGGWLFHEAHHDALLTAPASDSLAMERSAADVPLVPIADVPSAQDAPPVPELVVYAQTLLGTPYCYASTNPSKGFDCSGFVYHVFEHYGYDLPRSSRLMAREGREVTPEEARPGDLIFFRGTDPNSSVVGHVGIVVAATGEEPLRFIHASSNRTTPEVKYDSLVRHYKERFVSVKRVQPAS</sequence>
<comment type="similarity">
    <text evidence="1">Belongs to the peptidase C40 family.</text>
</comment>
<evidence type="ECO:0000256" key="3">
    <source>
        <dbReference type="ARBA" id="ARBA00022801"/>
    </source>
</evidence>
<dbReference type="PANTHER" id="PTHR47053:SF1">
    <property type="entry name" value="MUREIN DD-ENDOPEPTIDASE MEPH-RELATED"/>
    <property type="match status" value="1"/>
</dbReference>
<dbReference type="RefSeq" id="WP_089685331.1">
    <property type="nucleotide sequence ID" value="NZ_FNFO01000008.1"/>
</dbReference>
<dbReference type="SUPFAM" id="SSF54001">
    <property type="entry name" value="Cysteine proteinases"/>
    <property type="match status" value="1"/>
</dbReference>
<gene>
    <name evidence="6" type="ORF">SAMN05421823_108284</name>
</gene>
<dbReference type="Gene3D" id="3.90.1720.10">
    <property type="entry name" value="endopeptidase domain like (from Nostoc punctiforme)"/>
    <property type="match status" value="1"/>
</dbReference>
<dbReference type="PANTHER" id="PTHR47053">
    <property type="entry name" value="MUREIN DD-ENDOPEPTIDASE MEPH-RELATED"/>
    <property type="match status" value="1"/>
</dbReference>
<dbReference type="PROSITE" id="PS51935">
    <property type="entry name" value="NLPC_P60"/>
    <property type="match status" value="1"/>
</dbReference>
<evidence type="ECO:0000256" key="1">
    <source>
        <dbReference type="ARBA" id="ARBA00007074"/>
    </source>
</evidence>
<dbReference type="Proteomes" id="UP000198510">
    <property type="component" value="Unassembled WGS sequence"/>
</dbReference>
<keyword evidence="2" id="KW-0645">Protease</keyword>
<evidence type="ECO:0000259" key="5">
    <source>
        <dbReference type="PROSITE" id="PS51935"/>
    </source>
</evidence>